<accession>A0AAV0BLG8</accession>
<sequence>ESISEFYHILRSNFQGLDQLCVHQRILSINHTLSFAFQGNINGLYDFINRTRGCQPPSTSLTFEFQLESPLGLYIRRCRLHVSNLEFDAVSDLSKRLKSFCTIEGSKKSSRALKGVVTPSPGSQRHLIGLDTFGTNHFDGEEDGLDDITRSYLTFTDTYAPDYNQASIALRRFYDNRCSMKSILPGPSSLKEASIRGNINGLNHQQALLSLALFHYYSQAYSLANHELQEATRLARLAGDRKVLDQCTCLARRMAFFSGLNDSVTDSAARGHPTLSGPLHAQATLQSFRNLEEPLKNDKPNSRTTVGPASEWLYWDPNEEIFSAYKELSGAEPINRIYGKLFRALRMTTPNLEVSDLFERQFQPEKFDWVAWFGLQAKVWDLQGQTGLCELYEDMALNFDENNGLDSLPKLFTKSDIICQRAKRFAKNGHFTEALIVLLEEIQLDRSWHQSFQLLHHTAFEILELKAKHEDDEDTLQTIQALRVQYFDPDQSSNCVRKHIEDLYRSARKLMTSGNEDMALPLIASAITYSEKMNTKAIQATGITLWAESIISFEPGSAPRWILNKFDEQRIFDVPGFKSDLKSFGQALLIRARCLIFRSFSEGNNYQNHEGEKLSIREEDVNEILDLLMMIKIRKIFF</sequence>
<evidence type="ECO:0000256" key="5">
    <source>
        <dbReference type="ARBA" id="ARBA00022786"/>
    </source>
</evidence>
<dbReference type="GO" id="GO:0051301">
    <property type="term" value="P:cell division"/>
    <property type="evidence" value="ECO:0007669"/>
    <property type="project" value="UniProtKB-KW"/>
</dbReference>
<proteinExistence type="inferred from homology"/>
<comment type="similarity">
    <text evidence="1">Belongs to the APC5 family.</text>
</comment>
<keyword evidence="4" id="KW-0498">Mitosis</keyword>
<dbReference type="PANTHER" id="PTHR12830:SF9">
    <property type="entry name" value="ANAPHASE-PROMOTING COMPLEX SUBUNIT 5"/>
    <property type="match status" value="1"/>
</dbReference>
<reference evidence="8" key="1">
    <citation type="submission" date="2022-06" db="EMBL/GenBank/DDBJ databases">
        <authorList>
            <consortium name="SYNGENTA / RWTH Aachen University"/>
        </authorList>
    </citation>
    <scope>NUCLEOTIDE SEQUENCE</scope>
</reference>
<name>A0AAV0BLG8_PHAPC</name>
<evidence type="ECO:0000313" key="9">
    <source>
        <dbReference type="Proteomes" id="UP001153365"/>
    </source>
</evidence>
<comment type="caution">
    <text evidence="8">The sequence shown here is derived from an EMBL/GenBank/DDBJ whole genome shotgun (WGS) entry which is preliminary data.</text>
</comment>
<dbReference type="AlphaFoldDB" id="A0AAV0BLG8"/>
<keyword evidence="3" id="KW-0132">Cell division</keyword>
<gene>
    <name evidence="8" type="ORF">PPACK8108_LOCUS23086</name>
</gene>
<dbReference type="Proteomes" id="UP001153365">
    <property type="component" value="Unassembled WGS sequence"/>
</dbReference>
<feature type="non-terminal residue" evidence="8">
    <location>
        <position position="1"/>
    </location>
</feature>
<keyword evidence="5" id="KW-0833">Ubl conjugation pathway</keyword>
<evidence type="ECO:0000313" key="8">
    <source>
        <dbReference type="EMBL" id="CAH7688165.1"/>
    </source>
</evidence>
<organism evidence="8 9">
    <name type="scientific">Phakopsora pachyrhizi</name>
    <name type="common">Asian soybean rust disease fungus</name>
    <dbReference type="NCBI Taxonomy" id="170000"/>
    <lineage>
        <taxon>Eukaryota</taxon>
        <taxon>Fungi</taxon>
        <taxon>Dikarya</taxon>
        <taxon>Basidiomycota</taxon>
        <taxon>Pucciniomycotina</taxon>
        <taxon>Pucciniomycetes</taxon>
        <taxon>Pucciniales</taxon>
        <taxon>Phakopsoraceae</taxon>
        <taxon>Phakopsora</taxon>
    </lineage>
</organism>
<keyword evidence="6" id="KW-0131">Cell cycle</keyword>
<evidence type="ECO:0000256" key="4">
    <source>
        <dbReference type="ARBA" id="ARBA00022776"/>
    </source>
</evidence>
<dbReference type="Pfam" id="PF12862">
    <property type="entry name" value="ANAPC5"/>
    <property type="match status" value="1"/>
</dbReference>
<keyword evidence="9" id="KW-1185">Reference proteome</keyword>
<dbReference type="InterPro" id="IPR026000">
    <property type="entry name" value="Apc5_dom"/>
</dbReference>
<feature type="domain" description="Anaphase-promoting complex subunit 5" evidence="7">
    <location>
        <begin position="160"/>
        <end position="248"/>
    </location>
</feature>
<dbReference type="InterPro" id="IPR037679">
    <property type="entry name" value="Apc5"/>
</dbReference>
<dbReference type="PANTHER" id="PTHR12830">
    <property type="entry name" value="ANAPHASE-PROMOTING COMPLEX SUBUNIT 5"/>
    <property type="match status" value="1"/>
</dbReference>
<dbReference type="GO" id="GO:0045842">
    <property type="term" value="P:positive regulation of mitotic metaphase/anaphase transition"/>
    <property type="evidence" value="ECO:0007669"/>
    <property type="project" value="TreeGrafter"/>
</dbReference>
<evidence type="ECO:0000256" key="2">
    <source>
        <dbReference type="ARBA" id="ARBA00016066"/>
    </source>
</evidence>
<dbReference type="GO" id="GO:0005680">
    <property type="term" value="C:anaphase-promoting complex"/>
    <property type="evidence" value="ECO:0007669"/>
    <property type="project" value="InterPro"/>
</dbReference>
<evidence type="ECO:0000256" key="3">
    <source>
        <dbReference type="ARBA" id="ARBA00022618"/>
    </source>
</evidence>
<dbReference type="GO" id="GO:0031145">
    <property type="term" value="P:anaphase-promoting complex-dependent catabolic process"/>
    <property type="evidence" value="ECO:0007669"/>
    <property type="project" value="TreeGrafter"/>
</dbReference>
<dbReference type="EMBL" id="CALTRL010005959">
    <property type="protein sequence ID" value="CAH7688165.1"/>
    <property type="molecule type" value="Genomic_DNA"/>
</dbReference>
<evidence type="ECO:0000256" key="1">
    <source>
        <dbReference type="ARBA" id="ARBA00007450"/>
    </source>
</evidence>
<evidence type="ECO:0000259" key="7">
    <source>
        <dbReference type="Pfam" id="PF12862"/>
    </source>
</evidence>
<protein>
    <recommendedName>
        <fullName evidence="2">Anaphase-promoting complex subunit 5</fullName>
    </recommendedName>
</protein>
<dbReference type="GO" id="GO:0070979">
    <property type="term" value="P:protein K11-linked ubiquitination"/>
    <property type="evidence" value="ECO:0007669"/>
    <property type="project" value="TreeGrafter"/>
</dbReference>
<evidence type="ECO:0000256" key="6">
    <source>
        <dbReference type="ARBA" id="ARBA00023306"/>
    </source>
</evidence>